<dbReference type="PATRIC" id="fig|129848.4.peg.1109"/>
<reference evidence="3 4" key="1">
    <citation type="submission" date="2016-08" db="EMBL/GenBank/DDBJ databases">
        <authorList>
            <person name="Seilhamer J.J."/>
        </authorList>
    </citation>
    <scope>NUCLEOTIDE SEQUENCE [LARGE SCALE GENOMIC DNA]</scope>
    <source>
        <strain evidence="3">Buetzberg</strain>
    </source>
</reference>
<dbReference type="Pfam" id="PF09894">
    <property type="entry name" value="MJ0548_N"/>
    <property type="match status" value="1"/>
</dbReference>
<evidence type="ECO:0000313" key="3">
    <source>
        <dbReference type="EMBL" id="SCG85659.1"/>
    </source>
</evidence>
<protein>
    <recommendedName>
        <fullName evidence="5">DUF2121 domain-containing protein</fullName>
    </recommendedName>
</protein>
<dbReference type="InterPro" id="IPR057262">
    <property type="entry name" value="MJ0548_N"/>
</dbReference>
<feature type="domain" description="Connectase MJ0548-like C-terminal" evidence="2">
    <location>
        <begin position="202"/>
        <end position="305"/>
    </location>
</feature>
<dbReference type="RefSeq" id="WP_071906792.1">
    <property type="nucleotide sequence ID" value="NZ_LT607756.1"/>
</dbReference>
<dbReference type="AlphaFoldDB" id="A0A1D3L2C2"/>
<organism evidence="3 4">
    <name type="scientific">Methanobacterium congolense</name>
    <dbReference type="NCBI Taxonomy" id="118062"/>
    <lineage>
        <taxon>Archaea</taxon>
        <taxon>Methanobacteriati</taxon>
        <taxon>Methanobacteriota</taxon>
        <taxon>Methanomada group</taxon>
        <taxon>Methanobacteria</taxon>
        <taxon>Methanobacteriales</taxon>
        <taxon>Methanobacteriaceae</taxon>
        <taxon>Methanobacterium</taxon>
    </lineage>
</organism>
<feature type="domain" description="Connectase MJ0548-like N-terminal" evidence="1">
    <location>
        <begin position="1"/>
        <end position="198"/>
    </location>
</feature>
<evidence type="ECO:0000259" key="1">
    <source>
        <dbReference type="Pfam" id="PF09894"/>
    </source>
</evidence>
<dbReference type="PIRSF" id="PIRSF019262">
    <property type="entry name" value="UCP019262"/>
    <property type="match status" value="1"/>
</dbReference>
<dbReference type="InterPro" id="IPR057377">
    <property type="entry name" value="MJ0548_C"/>
</dbReference>
<dbReference type="GeneID" id="30411945"/>
<dbReference type="EMBL" id="LT607756">
    <property type="protein sequence ID" value="SCG85659.1"/>
    <property type="molecule type" value="Genomic_DNA"/>
</dbReference>
<proteinExistence type="predicted"/>
<dbReference type="InterPro" id="IPR016754">
    <property type="entry name" value="MJ0548-like"/>
</dbReference>
<evidence type="ECO:0008006" key="5">
    <source>
        <dbReference type="Google" id="ProtNLM"/>
    </source>
</evidence>
<gene>
    <name evidence="3" type="ORF">MCBB_1100</name>
</gene>
<accession>A0A1D3L2C2</accession>
<sequence length="309" mass="34710">MSLIITYVGSKGCVMAGDKRRIGFFGDEANREKLEEKLYSGEIRTDEELLKRASELEITLKITDDAEKVREIDDVAVGEVRFKTPFKTKRKRIYGTTGAYNIVELLGSDIKTIKGGESSIVVFGNKMTKEIANKTIKDNWKNKTSLQDIAKLFSKVMEDVARQTPSVSQEHDVIIKHPSMEYKEAKELLRTTIIQDVKDLTEWRNSLKEELLKTTETIQMATRIISEGEVGKITSISGDELEVTLKKGVEALDMEWKPLKKAGESVTMQLAEAGEVNVGDKVVVEKENLCIKRSKAGLTCSVIICREEK</sequence>
<evidence type="ECO:0000313" key="4">
    <source>
        <dbReference type="Proteomes" id="UP000094707"/>
    </source>
</evidence>
<name>A0A1D3L2C2_9EURY</name>
<keyword evidence="4" id="KW-1185">Reference proteome</keyword>
<dbReference type="Proteomes" id="UP000094707">
    <property type="component" value="Chromosome I"/>
</dbReference>
<evidence type="ECO:0000259" key="2">
    <source>
        <dbReference type="Pfam" id="PF25274"/>
    </source>
</evidence>
<dbReference type="STRING" id="118062.MCBB_1100"/>
<dbReference type="OrthoDB" id="106876at2157"/>
<dbReference type="KEGG" id="mcub:MCBB_1100"/>
<dbReference type="Pfam" id="PF25274">
    <property type="entry name" value="MJ0548_C"/>
    <property type="match status" value="1"/>
</dbReference>